<feature type="domain" description="Prohead serine protease" evidence="4">
    <location>
        <begin position="110"/>
        <end position="185"/>
    </location>
</feature>
<evidence type="ECO:0000256" key="1">
    <source>
        <dbReference type="ARBA" id="ARBA00022612"/>
    </source>
</evidence>
<protein>
    <submittedName>
        <fullName evidence="5">HK97 family phage prohead protease</fullName>
    </submittedName>
</protein>
<proteinExistence type="predicted"/>
<dbReference type="EMBL" id="JAQYXP010000005">
    <property type="protein sequence ID" value="MEN3238278.1"/>
    <property type="molecule type" value="Genomic_DNA"/>
</dbReference>
<dbReference type="InterPro" id="IPR054613">
    <property type="entry name" value="Peptidase_S78_dom"/>
</dbReference>
<evidence type="ECO:0000313" key="5">
    <source>
        <dbReference type="EMBL" id="MEN3238278.1"/>
    </source>
</evidence>
<dbReference type="GO" id="GO:0008233">
    <property type="term" value="F:peptidase activity"/>
    <property type="evidence" value="ECO:0007669"/>
    <property type="project" value="UniProtKB-KW"/>
</dbReference>
<keyword evidence="3" id="KW-0378">Hydrolase</keyword>
<accession>A0ABV0A370</accession>
<sequence>MATTEISVDEYLSKRAGFVDSKGHVLKGLVADEKRAPSSFNADAGTVRFTMSAEIEDRDNDIVVQQGLDLTEFLKNPAAPFAHQSGGFPIGAWSDVQKLLAGRPKRTEGMLTLTAGDPVADRLKTHLAAGTIRACSIGFMPKRIERRQQDENVRGWPGYMIHEAELYECSPCMIPANPAALAKSAEEIGLLPREVIERILDEWTLKDGLLVSRKAYEDAHRGETGDRTTIVFAGKTFEVKAGEGGSPILAPVEPSADALLIERVVASEGLVSRLAKALGLKSDKPAAEPEKTVEEKARDQIADDLPALEAMHFKFEAEADLAALDTEIAAHAAS</sequence>
<reference evidence="5 6" key="1">
    <citation type="journal article" date="2023" name="PLoS ONE">
        <title>Complete genome assembly of Hawai'i environmental nontuberculous mycobacteria reveals unexpected co-isolation with methylobacteria.</title>
        <authorList>
            <person name="Hendrix J."/>
            <person name="Epperson L.E."/>
            <person name="Tong E.I."/>
            <person name="Chan Y.L."/>
            <person name="Hasan N.A."/>
            <person name="Dawrs S.N."/>
            <person name="Norton G.J."/>
            <person name="Virdi R."/>
            <person name="Crooks J.L."/>
            <person name="Chan E.D."/>
            <person name="Honda J.R."/>
            <person name="Strong M."/>
        </authorList>
    </citation>
    <scope>NUCLEOTIDE SEQUENCE [LARGE SCALE GENOMIC DNA]</scope>
    <source>
        <strain evidence="5 6">NJH_HI04-1</strain>
    </source>
</reference>
<evidence type="ECO:0000256" key="3">
    <source>
        <dbReference type="ARBA" id="ARBA00022801"/>
    </source>
</evidence>
<evidence type="ECO:0000259" key="4">
    <source>
        <dbReference type="Pfam" id="PF04586"/>
    </source>
</evidence>
<evidence type="ECO:0000313" key="6">
    <source>
        <dbReference type="Proteomes" id="UP001407347"/>
    </source>
</evidence>
<keyword evidence="6" id="KW-1185">Reference proteome</keyword>
<organism evidence="5 6">
    <name type="scientific">Methylobacterium ajmalii</name>
    <dbReference type="NCBI Taxonomy" id="2738439"/>
    <lineage>
        <taxon>Bacteria</taxon>
        <taxon>Pseudomonadati</taxon>
        <taxon>Pseudomonadota</taxon>
        <taxon>Alphaproteobacteria</taxon>
        <taxon>Hyphomicrobiales</taxon>
        <taxon>Methylobacteriaceae</taxon>
        <taxon>Methylobacterium</taxon>
    </lineage>
</organism>
<dbReference type="Pfam" id="PF04586">
    <property type="entry name" value="Peptidase_S78"/>
    <property type="match status" value="1"/>
</dbReference>
<gene>
    <name evidence="5" type="ORF">PUR29_33055</name>
</gene>
<keyword evidence="1" id="KW-1188">Viral release from host cell</keyword>
<name>A0ABV0A370_9HYPH</name>
<keyword evidence="2 5" id="KW-0645">Protease</keyword>
<dbReference type="GO" id="GO:0006508">
    <property type="term" value="P:proteolysis"/>
    <property type="evidence" value="ECO:0007669"/>
    <property type="project" value="UniProtKB-KW"/>
</dbReference>
<dbReference type="Proteomes" id="UP001407347">
    <property type="component" value="Unassembled WGS sequence"/>
</dbReference>
<comment type="caution">
    <text evidence="5">The sequence shown here is derived from an EMBL/GenBank/DDBJ whole genome shotgun (WGS) entry which is preliminary data.</text>
</comment>
<evidence type="ECO:0000256" key="2">
    <source>
        <dbReference type="ARBA" id="ARBA00022670"/>
    </source>
</evidence>
<dbReference type="RefSeq" id="WP_346013579.1">
    <property type="nucleotide sequence ID" value="NZ_JAQYXP010000005.1"/>
</dbReference>